<evidence type="ECO:0000313" key="1">
    <source>
        <dbReference type="EMBL" id="RNA15799.1"/>
    </source>
</evidence>
<accession>A0A3M7QX56</accession>
<dbReference type="EMBL" id="REGN01004886">
    <property type="protein sequence ID" value="RNA15799.1"/>
    <property type="molecule type" value="Genomic_DNA"/>
</dbReference>
<keyword evidence="2" id="KW-1185">Reference proteome</keyword>
<name>A0A3M7QX56_BRAPC</name>
<organism evidence="1 2">
    <name type="scientific">Brachionus plicatilis</name>
    <name type="common">Marine rotifer</name>
    <name type="synonym">Brachionus muelleri</name>
    <dbReference type="NCBI Taxonomy" id="10195"/>
    <lineage>
        <taxon>Eukaryota</taxon>
        <taxon>Metazoa</taxon>
        <taxon>Spiralia</taxon>
        <taxon>Gnathifera</taxon>
        <taxon>Rotifera</taxon>
        <taxon>Eurotatoria</taxon>
        <taxon>Monogononta</taxon>
        <taxon>Pseudotrocha</taxon>
        <taxon>Ploima</taxon>
        <taxon>Brachionidae</taxon>
        <taxon>Brachionus</taxon>
    </lineage>
</organism>
<evidence type="ECO:0000313" key="2">
    <source>
        <dbReference type="Proteomes" id="UP000276133"/>
    </source>
</evidence>
<comment type="caution">
    <text evidence="1">The sequence shown here is derived from an EMBL/GenBank/DDBJ whole genome shotgun (WGS) entry which is preliminary data.</text>
</comment>
<dbReference type="Proteomes" id="UP000276133">
    <property type="component" value="Unassembled WGS sequence"/>
</dbReference>
<reference evidence="1 2" key="1">
    <citation type="journal article" date="2018" name="Sci. Rep.">
        <title>Genomic signatures of local adaptation to the degree of environmental predictability in rotifers.</title>
        <authorList>
            <person name="Franch-Gras L."/>
            <person name="Hahn C."/>
            <person name="Garcia-Roger E.M."/>
            <person name="Carmona M.J."/>
            <person name="Serra M."/>
            <person name="Gomez A."/>
        </authorList>
    </citation>
    <scope>NUCLEOTIDE SEQUENCE [LARGE SCALE GENOMIC DNA]</scope>
    <source>
        <strain evidence="1">HYR1</strain>
    </source>
</reference>
<gene>
    <name evidence="1" type="ORF">BpHYR1_032567</name>
</gene>
<protein>
    <submittedName>
        <fullName evidence="1">Uncharacterized protein</fullName>
    </submittedName>
</protein>
<dbReference type="AlphaFoldDB" id="A0A3M7QX56"/>
<proteinExistence type="predicted"/>
<sequence length="117" mass="13581">MILRKYSRIYQNFGKFTGIPVNCQNCILTYFLKILEFELLKIITTCLLFKNRMTPSLIALYYNRTNLVLFSDSSGSITYNYYFILGKKNQGVLSKSQKVFLSSIQKYNQFLGVSGKL</sequence>